<dbReference type="CDD" id="cd00018">
    <property type="entry name" value="AP2"/>
    <property type="match status" value="1"/>
</dbReference>
<feature type="compositionally biased region" description="Polar residues" evidence="6">
    <location>
        <begin position="566"/>
        <end position="582"/>
    </location>
</feature>
<feature type="domain" description="AP2/ERF" evidence="7">
    <location>
        <begin position="407"/>
        <end position="531"/>
    </location>
</feature>
<keyword evidence="4" id="KW-0804">Transcription</keyword>
<evidence type="ECO:0000313" key="8">
    <source>
        <dbReference type="EMBL" id="CAK9179885.1"/>
    </source>
</evidence>
<evidence type="ECO:0000256" key="1">
    <source>
        <dbReference type="ARBA" id="ARBA00004123"/>
    </source>
</evidence>
<keyword evidence="2" id="KW-0805">Transcription regulation</keyword>
<evidence type="ECO:0000256" key="4">
    <source>
        <dbReference type="ARBA" id="ARBA00023163"/>
    </source>
</evidence>
<feature type="compositionally biased region" description="Polar residues" evidence="6">
    <location>
        <begin position="591"/>
        <end position="600"/>
    </location>
</feature>
<organism evidence="8 9">
    <name type="scientific">Ilex paraguariensis</name>
    <name type="common">yerba mate</name>
    <dbReference type="NCBI Taxonomy" id="185542"/>
    <lineage>
        <taxon>Eukaryota</taxon>
        <taxon>Viridiplantae</taxon>
        <taxon>Streptophyta</taxon>
        <taxon>Embryophyta</taxon>
        <taxon>Tracheophyta</taxon>
        <taxon>Spermatophyta</taxon>
        <taxon>Magnoliopsida</taxon>
        <taxon>eudicotyledons</taxon>
        <taxon>Gunneridae</taxon>
        <taxon>Pentapetalae</taxon>
        <taxon>asterids</taxon>
        <taxon>campanulids</taxon>
        <taxon>Aquifoliales</taxon>
        <taxon>Aquifoliaceae</taxon>
        <taxon>Ilex</taxon>
    </lineage>
</organism>
<keyword evidence="9" id="KW-1185">Reference proteome</keyword>
<name>A0ABC8UFT6_9AQUA</name>
<protein>
    <recommendedName>
        <fullName evidence="7">AP2/ERF domain-containing protein</fullName>
    </recommendedName>
</protein>
<dbReference type="EMBL" id="CAUOFW020007613">
    <property type="protein sequence ID" value="CAK9179885.1"/>
    <property type="molecule type" value="Genomic_DNA"/>
</dbReference>
<dbReference type="SMART" id="SM00380">
    <property type="entry name" value="AP2"/>
    <property type="match status" value="2"/>
</dbReference>
<gene>
    <name evidence="8" type="ORF">ILEXP_LOCUS49835</name>
</gene>
<evidence type="ECO:0000313" key="9">
    <source>
        <dbReference type="Proteomes" id="UP001642360"/>
    </source>
</evidence>
<feature type="compositionally biased region" description="Polar residues" evidence="6">
    <location>
        <begin position="625"/>
        <end position="635"/>
    </location>
</feature>
<dbReference type="PROSITE" id="PS51032">
    <property type="entry name" value="AP2_ERF"/>
    <property type="match status" value="2"/>
</dbReference>
<dbReference type="PANTHER" id="PTHR32467">
    <property type="entry name" value="AP2-LIKE ETHYLENE-RESPONSIVE TRANSCRIPTION FACTOR"/>
    <property type="match status" value="1"/>
</dbReference>
<dbReference type="InterPro" id="IPR036955">
    <property type="entry name" value="AP2/ERF_dom_sf"/>
</dbReference>
<dbReference type="GO" id="GO:0005634">
    <property type="term" value="C:nucleus"/>
    <property type="evidence" value="ECO:0007669"/>
    <property type="project" value="UniProtKB-SubCell"/>
</dbReference>
<dbReference type="InterPro" id="IPR001471">
    <property type="entry name" value="AP2/ERF_dom"/>
</dbReference>
<evidence type="ECO:0000256" key="2">
    <source>
        <dbReference type="ARBA" id="ARBA00023015"/>
    </source>
</evidence>
<feature type="compositionally biased region" description="Gly residues" evidence="6">
    <location>
        <begin position="21"/>
        <end position="38"/>
    </location>
</feature>
<comment type="caution">
    <text evidence="8">The sequence shown here is derived from an EMBL/GenBank/DDBJ whole genome shotgun (WGS) entry which is preliminary data.</text>
</comment>
<evidence type="ECO:0000256" key="3">
    <source>
        <dbReference type="ARBA" id="ARBA00023125"/>
    </source>
</evidence>
<dbReference type="InterPro" id="IPR016177">
    <property type="entry name" value="DNA-bd_dom_sf"/>
</dbReference>
<comment type="subcellular location">
    <subcellularLocation>
        <location evidence="1">Nucleus</location>
    </subcellularLocation>
</comment>
<evidence type="ECO:0000259" key="7">
    <source>
        <dbReference type="PROSITE" id="PS51032"/>
    </source>
</evidence>
<accession>A0ABC8UFT6</accession>
<evidence type="ECO:0000256" key="5">
    <source>
        <dbReference type="ARBA" id="ARBA00023242"/>
    </source>
</evidence>
<dbReference type="Gene3D" id="3.30.730.10">
    <property type="entry name" value="AP2/ERF domain"/>
    <property type="match status" value="2"/>
</dbReference>
<feature type="domain" description="AP2/ERF" evidence="7">
    <location>
        <begin position="266"/>
        <end position="371"/>
    </location>
</feature>
<dbReference type="Proteomes" id="UP001642360">
    <property type="component" value="Unassembled WGS sequence"/>
</dbReference>
<feature type="region of interest" description="Disordered" evidence="6">
    <location>
        <begin position="556"/>
        <end position="635"/>
    </location>
</feature>
<proteinExistence type="predicted"/>
<feature type="region of interest" description="Disordered" evidence="6">
    <location>
        <begin position="223"/>
        <end position="253"/>
    </location>
</feature>
<dbReference type="GO" id="GO:0003677">
    <property type="term" value="F:DNA binding"/>
    <property type="evidence" value="ECO:0007669"/>
    <property type="project" value="UniProtKB-KW"/>
</dbReference>
<feature type="compositionally biased region" description="Low complexity" evidence="6">
    <location>
        <begin position="611"/>
        <end position="624"/>
    </location>
</feature>
<evidence type="ECO:0000256" key="6">
    <source>
        <dbReference type="SAM" id="MobiDB-lite"/>
    </source>
</evidence>
<dbReference type="AlphaFoldDB" id="A0ABC8UFT6"/>
<keyword evidence="5" id="KW-0539">Nucleus</keyword>
<feature type="region of interest" description="Disordered" evidence="6">
    <location>
        <begin position="15"/>
        <end position="44"/>
    </location>
</feature>
<dbReference type="SUPFAM" id="SSF54171">
    <property type="entry name" value="DNA-binding domain"/>
    <property type="match status" value="1"/>
</dbReference>
<feature type="compositionally biased region" description="Low complexity" evidence="6">
    <location>
        <begin position="223"/>
        <end position="232"/>
    </location>
</feature>
<sequence>MSSWLGFSLTPHLGADDEGFGGENQGGEGGGGGGGEGGDFSSHMSVMPLRSNGSLCVMDSFRHSNGEEWRYENTMDAASIPNGESPKLEDFLGCYSSSHSKEPSVYCQNQQVRINVNSPPNFENSNGDIERGENLANPSPLIPRYHYNNNSHSIIPTTHDHLQSCDPSLNNGMYDHVPFDGATSVSGFKSWLRQTPFSVEGASAEETDRNYFQSLSLTMSSSSQPGMSVASPLQMADNRKRPVAKSVTREPVPRKSIDTFGQRTSQYRGVTRHLDTHFSLIFFFFRYCIDGLGGMKPIYGIIAAEKKDRQGKEDKVRMIMKLRSHHSISWHFDLLFAYSASGGYDKEEKAARAYDLAALKYWGPTTHINFPLSTYEKELEEMKNMNRQEFVANLRRNSSGFSRGASMYRGVTRLCQEKKNHLYDKVSIIYCIFAAFAIIVDNNRHSQILLHHQHGRWQARIGRVAGNKDLYLGTFSKVCSTFGNFGNPQLLSSIAFTTNHSNDPGTQEEAAEAYDIAAIKFRGTSAVTNFDISRYDVKRICSSSTLIAGDLAKRSPKDSALAPLEDNNSCASSTSPQQSLLAISNGDPSDGFTNMVWNTSPDEHQHQNTDGNNGPNGVPLVGSNSMNSSCPQSPKCSGSGSVELVGESAVGGDYSQAYFSLQGPKYGDGDNGSDPTSTYQLGNLGMVHQAPMFALWNE</sequence>
<dbReference type="PANTHER" id="PTHR32467:SF90">
    <property type="entry name" value="AP2-LIKE ETHYLENE-RESPONSIVE TRANSCRIPTION FACTOR AIL1"/>
    <property type="match status" value="1"/>
</dbReference>
<keyword evidence="3" id="KW-0238">DNA-binding</keyword>
<reference evidence="8 9" key="1">
    <citation type="submission" date="2024-02" db="EMBL/GenBank/DDBJ databases">
        <authorList>
            <person name="Vignale AGUSTIN F."/>
            <person name="Sosa J E."/>
            <person name="Modenutti C."/>
        </authorList>
    </citation>
    <scope>NUCLEOTIDE SEQUENCE [LARGE SCALE GENOMIC DNA]</scope>
</reference>